<evidence type="ECO:0000313" key="2">
    <source>
        <dbReference type="EMBL" id="GBP26864.1"/>
    </source>
</evidence>
<reference evidence="2 3" key="1">
    <citation type="journal article" date="2019" name="Commun. Biol.">
        <title>The bagworm genome reveals a unique fibroin gene that provides high tensile strength.</title>
        <authorList>
            <person name="Kono N."/>
            <person name="Nakamura H."/>
            <person name="Ohtoshi R."/>
            <person name="Tomita M."/>
            <person name="Numata K."/>
            <person name="Arakawa K."/>
        </authorList>
    </citation>
    <scope>NUCLEOTIDE SEQUENCE [LARGE SCALE GENOMIC DNA]</scope>
</reference>
<gene>
    <name evidence="2" type="ORF">EVAR_16444_1</name>
</gene>
<dbReference type="Proteomes" id="UP000299102">
    <property type="component" value="Unassembled WGS sequence"/>
</dbReference>
<organism evidence="2 3">
    <name type="scientific">Eumeta variegata</name>
    <name type="common">Bagworm moth</name>
    <name type="synonym">Eumeta japonica</name>
    <dbReference type="NCBI Taxonomy" id="151549"/>
    <lineage>
        <taxon>Eukaryota</taxon>
        <taxon>Metazoa</taxon>
        <taxon>Ecdysozoa</taxon>
        <taxon>Arthropoda</taxon>
        <taxon>Hexapoda</taxon>
        <taxon>Insecta</taxon>
        <taxon>Pterygota</taxon>
        <taxon>Neoptera</taxon>
        <taxon>Endopterygota</taxon>
        <taxon>Lepidoptera</taxon>
        <taxon>Glossata</taxon>
        <taxon>Ditrysia</taxon>
        <taxon>Tineoidea</taxon>
        <taxon>Psychidae</taxon>
        <taxon>Oiketicinae</taxon>
        <taxon>Eumeta</taxon>
    </lineage>
</organism>
<comment type="caution">
    <text evidence="2">The sequence shown here is derived from an EMBL/GenBank/DDBJ whole genome shotgun (WGS) entry which is preliminary data.</text>
</comment>
<accession>A0A4C1ULW9</accession>
<evidence type="ECO:0000313" key="3">
    <source>
        <dbReference type="Proteomes" id="UP000299102"/>
    </source>
</evidence>
<feature type="region of interest" description="Disordered" evidence="1">
    <location>
        <begin position="57"/>
        <end position="116"/>
    </location>
</feature>
<protein>
    <submittedName>
        <fullName evidence="2">Uncharacterized protein</fullName>
    </submittedName>
</protein>
<dbReference type="AlphaFoldDB" id="A0A4C1ULW9"/>
<proteinExistence type="predicted"/>
<keyword evidence="3" id="KW-1185">Reference proteome</keyword>
<sequence>MTVRIATGAVRHIGGSEILAADHVITSLETSAGASYHIMNLFSGRILGRCRVQPEPRGNSGLHATHHPAYTSCNKRRLRSQANGTRLSAGGSRRDRPAAAPTHPNDPGSYAVAITS</sequence>
<name>A0A4C1ULW9_EUMVA</name>
<dbReference type="EMBL" id="BGZK01000186">
    <property type="protein sequence ID" value="GBP26864.1"/>
    <property type="molecule type" value="Genomic_DNA"/>
</dbReference>
<evidence type="ECO:0000256" key="1">
    <source>
        <dbReference type="SAM" id="MobiDB-lite"/>
    </source>
</evidence>